<keyword evidence="7" id="KW-0812">Transmembrane</keyword>
<dbReference type="GO" id="GO:0007165">
    <property type="term" value="P:signal transduction"/>
    <property type="evidence" value="ECO:0007669"/>
    <property type="project" value="UniProtKB-KW"/>
</dbReference>
<dbReference type="PRINTS" id="PR00260">
    <property type="entry name" value="CHEMTRNSDUCR"/>
</dbReference>
<dbReference type="Gene3D" id="1.10.287.950">
    <property type="entry name" value="Methyl-accepting chemotaxis protein"/>
    <property type="match status" value="1"/>
</dbReference>
<dbReference type="InterPro" id="IPR004090">
    <property type="entry name" value="Chemotax_Me-accpt_rcpt"/>
</dbReference>
<keyword evidence="6" id="KW-0175">Coiled coil</keyword>
<evidence type="ECO:0000313" key="11">
    <source>
        <dbReference type="EMBL" id="HFC97090.1"/>
    </source>
</evidence>
<keyword evidence="2" id="KW-1003">Cell membrane</keyword>
<dbReference type="GO" id="GO:0004888">
    <property type="term" value="F:transmembrane signaling receptor activity"/>
    <property type="evidence" value="ECO:0007669"/>
    <property type="project" value="InterPro"/>
</dbReference>
<feature type="domain" description="T-SNARE coiled-coil homology" evidence="9">
    <location>
        <begin position="445"/>
        <end position="507"/>
    </location>
</feature>
<evidence type="ECO:0000259" key="8">
    <source>
        <dbReference type="PROSITE" id="PS50111"/>
    </source>
</evidence>
<dbReference type="Pfam" id="PF00672">
    <property type="entry name" value="HAMP"/>
    <property type="match status" value="1"/>
</dbReference>
<dbReference type="GO" id="GO:0005886">
    <property type="term" value="C:plasma membrane"/>
    <property type="evidence" value="ECO:0007669"/>
    <property type="project" value="UniProtKB-SubCell"/>
</dbReference>
<keyword evidence="7" id="KW-0472">Membrane</keyword>
<sequence length="544" mass="61095">MIGKITFYNSKFYHRRSRMGLTERVDRSLKMWQKLAVVLAGIVLLSLFNLAVLWYLQREAFKDYERAQRATEVTRKVKDFLAYHIRWKVNFLTGLLNESAPRVETDPSRCPLERFLAGYHPESPEEAALVNKILETDRRLHLSAAKVQKLFAEEADYEDIVRIYNQDINPTSKRLFALLRKLNAEFVQVRETRAKEKAYSALKLSKKAVFITTLILIAAAFLMLVFIAVRLSRGVGMILSVVDDLAHGDFSRSFSIPGRDEISRILQRLEQMVTSLRPLLRDVASGSENLERVSEEVRGRLEEASREAEEAGERATRMREEARRVLDSVEEEVRSINEISAAIQEISQNTTKASLVTREAVEKAKRAQEIMNRVGEASQEIEGVIQLITGIAEQTKFLALNATIEAARAGEAGKGFAVVANEVKELARQTAEATEDITQRIRAMQSGSEEAIRAADEIASIIQEIDQIASAIAASVEEQTAVIGDIAQKVDDQRAGAEEFAREAEEAYQAAQKALSGIRENMEAMRKLVALAHQLAENVSRFKV</sequence>
<accession>A0A7C3CF52</accession>
<feature type="transmembrane region" description="Helical" evidence="7">
    <location>
        <begin position="208"/>
        <end position="229"/>
    </location>
</feature>
<dbReference type="SMART" id="SM00283">
    <property type="entry name" value="MA"/>
    <property type="match status" value="1"/>
</dbReference>
<feature type="domain" description="HAMP" evidence="10">
    <location>
        <begin position="229"/>
        <end position="281"/>
    </location>
</feature>
<dbReference type="PROSITE" id="PS50111">
    <property type="entry name" value="CHEMOTAXIS_TRANSDUC_2"/>
    <property type="match status" value="1"/>
</dbReference>
<proteinExistence type="inferred from homology"/>
<feature type="domain" description="Methyl-accepting transducer" evidence="8">
    <location>
        <begin position="293"/>
        <end position="515"/>
    </location>
</feature>
<dbReference type="InterPro" id="IPR000727">
    <property type="entry name" value="T_SNARE_dom"/>
</dbReference>
<dbReference type="Pfam" id="PF00015">
    <property type="entry name" value="MCPsignal"/>
    <property type="match status" value="1"/>
</dbReference>
<dbReference type="PANTHER" id="PTHR32089">
    <property type="entry name" value="METHYL-ACCEPTING CHEMOTAXIS PROTEIN MCPB"/>
    <property type="match status" value="1"/>
</dbReference>
<keyword evidence="7" id="KW-1133">Transmembrane helix</keyword>
<dbReference type="EMBL" id="DRMH01000014">
    <property type="protein sequence ID" value="HFC97090.1"/>
    <property type="molecule type" value="Genomic_DNA"/>
</dbReference>
<dbReference type="PROSITE" id="PS50192">
    <property type="entry name" value="T_SNARE"/>
    <property type="match status" value="1"/>
</dbReference>
<comment type="similarity">
    <text evidence="4">Belongs to the methyl-accepting chemotaxis (MCP) protein family.</text>
</comment>
<dbReference type="InterPro" id="IPR004089">
    <property type="entry name" value="MCPsignal_dom"/>
</dbReference>
<protein>
    <submittedName>
        <fullName evidence="11">HAMP domain-containing protein</fullName>
    </submittedName>
</protein>
<evidence type="ECO:0000259" key="10">
    <source>
        <dbReference type="PROSITE" id="PS50885"/>
    </source>
</evidence>
<evidence type="ECO:0000256" key="7">
    <source>
        <dbReference type="SAM" id="Phobius"/>
    </source>
</evidence>
<organism evidence="11">
    <name type="scientific">Thermosulfurimonas dismutans</name>
    <dbReference type="NCBI Taxonomy" id="999894"/>
    <lineage>
        <taxon>Bacteria</taxon>
        <taxon>Pseudomonadati</taxon>
        <taxon>Thermodesulfobacteriota</taxon>
        <taxon>Thermodesulfobacteria</taxon>
        <taxon>Thermodesulfobacteriales</taxon>
        <taxon>Thermodesulfobacteriaceae</taxon>
        <taxon>Thermosulfurimonas</taxon>
    </lineage>
</organism>
<reference evidence="11" key="1">
    <citation type="journal article" date="2020" name="mSystems">
        <title>Genome- and Community-Level Interaction Insights into Carbon Utilization and Element Cycling Functions of Hydrothermarchaeota in Hydrothermal Sediment.</title>
        <authorList>
            <person name="Zhou Z."/>
            <person name="Liu Y."/>
            <person name="Xu W."/>
            <person name="Pan J."/>
            <person name="Luo Z.H."/>
            <person name="Li M."/>
        </authorList>
    </citation>
    <scope>NUCLEOTIDE SEQUENCE [LARGE SCALE GENOMIC DNA]</scope>
    <source>
        <strain evidence="11">HyVt-483</strain>
    </source>
</reference>
<evidence type="ECO:0000256" key="6">
    <source>
        <dbReference type="SAM" id="Coils"/>
    </source>
</evidence>
<comment type="subcellular location">
    <subcellularLocation>
        <location evidence="1">Cell inner membrane</location>
        <topology evidence="1">Multi-pass membrane protein</topology>
    </subcellularLocation>
</comment>
<evidence type="ECO:0000256" key="4">
    <source>
        <dbReference type="ARBA" id="ARBA00029447"/>
    </source>
</evidence>
<name>A0A7C3CF52_9BACT</name>
<feature type="transmembrane region" description="Helical" evidence="7">
    <location>
        <begin position="35"/>
        <end position="56"/>
    </location>
</feature>
<evidence type="ECO:0000256" key="2">
    <source>
        <dbReference type="ARBA" id="ARBA00022519"/>
    </source>
</evidence>
<gene>
    <name evidence="11" type="ORF">ENJ40_01345</name>
</gene>
<dbReference type="Gene3D" id="1.20.120.30">
    <property type="entry name" value="Aspartate receptor, ligand-binding domain"/>
    <property type="match status" value="1"/>
</dbReference>
<evidence type="ECO:0000259" key="9">
    <source>
        <dbReference type="PROSITE" id="PS50192"/>
    </source>
</evidence>
<dbReference type="PANTHER" id="PTHR32089:SF112">
    <property type="entry name" value="LYSOZYME-LIKE PROTEIN-RELATED"/>
    <property type="match status" value="1"/>
</dbReference>
<dbReference type="SUPFAM" id="SSF58104">
    <property type="entry name" value="Methyl-accepting chemotaxis protein (MCP) signaling domain"/>
    <property type="match status" value="1"/>
</dbReference>
<dbReference type="InterPro" id="IPR003660">
    <property type="entry name" value="HAMP_dom"/>
</dbReference>
<feature type="coiled-coil region" evidence="6">
    <location>
        <begin position="287"/>
        <end position="339"/>
    </location>
</feature>
<feature type="coiled-coil region" evidence="6">
    <location>
        <begin position="494"/>
        <end position="528"/>
    </location>
</feature>
<keyword evidence="2" id="KW-0997">Cell inner membrane</keyword>
<dbReference type="Proteomes" id="UP000886043">
    <property type="component" value="Unassembled WGS sequence"/>
</dbReference>
<evidence type="ECO:0000256" key="5">
    <source>
        <dbReference type="PROSITE-ProRule" id="PRU00284"/>
    </source>
</evidence>
<keyword evidence="3 5" id="KW-0807">Transducer</keyword>
<evidence type="ECO:0000256" key="3">
    <source>
        <dbReference type="ARBA" id="ARBA00023224"/>
    </source>
</evidence>
<dbReference type="GO" id="GO:0006935">
    <property type="term" value="P:chemotaxis"/>
    <property type="evidence" value="ECO:0007669"/>
    <property type="project" value="InterPro"/>
</dbReference>
<dbReference type="AlphaFoldDB" id="A0A7C3CF52"/>
<comment type="caution">
    <text evidence="11">The sequence shown here is derived from an EMBL/GenBank/DDBJ whole genome shotgun (WGS) entry which is preliminary data.</text>
</comment>
<evidence type="ECO:0000256" key="1">
    <source>
        <dbReference type="ARBA" id="ARBA00004429"/>
    </source>
</evidence>
<dbReference type="SMART" id="SM00304">
    <property type="entry name" value="HAMP"/>
    <property type="match status" value="1"/>
</dbReference>
<dbReference type="PROSITE" id="PS50885">
    <property type="entry name" value="HAMP"/>
    <property type="match status" value="1"/>
</dbReference>